<comment type="similarity">
    <text evidence="5">Belongs to the AAA ATPase family.</text>
</comment>
<keyword evidence="3 5" id="KW-0067">ATP-binding</keyword>
<name>A0ABQ7Y6Y1_BRANA</name>
<dbReference type="InterPro" id="IPR003959">
    <property type="entry name" value="ATPase_AAA_core"/>
</dbReference>
<dbReference type="Gene3D" id="1.10.8.60">
    <property type="match status" value="1"/>
</dbReference>
<dbReference type="PANTHER" id="PTHR45644">
    <property type="entry name" value="AAA ATPASE, PUTATIVE (AFU_ORTHOLOGUE AFUA_2G12920)-RELATED-RELATED"/>
    <property type="match status" value="1"/>
</dbReference>
<dbReference type="EMBL" id="JAGKQM010000018">
    <property type="protein sequence ID" value="KAH0862845.1"/>
    <property type="molecule type" value="Genomic_DNA"/>
</dbReference>
<organism evidence="7 8">
    <name type="scientific">Brassica napus</name>
    <name type="common">Rape</name>
    <dbReference type="NCBI Taxonomy" id="3708"/>
    <lineage>
        <taxon>Eukaryota</taxon>
        <taxon>Viridiplantae</taxon>
        <taxon>Streptophyta</taxon>
        <taxon>Embryophyta</taxon>
        <taxon>Tracheophyta</taxon>
        <taxon>Spermatophyta</taxon>
        <taxon>Magnoliopsida</taxon>
        <taxon>eudicotyledons</taxon>
        <taxon>Gunneridae</taxon>
        <taxon>Pentapetalae</taxon>
        <taxon>rosids</taxon>
        <taxon>malvids</taxon>
        <taxon>Brassicales</taxon>
        <taxon>Brassicaceae</taxon>
        <taxon>Brassiceae</taxon>
        <taxon>Brassica</taxon>
    </lineage>
</organism>
<dbReference type="SUPFAM" id="SSF52540">
    <property type="entry name" value="P-loop containing nucleoside triphosphate hydrolases"/>
    <property type="match status" value="1"/>
</dbReference>
<reference evidence="7 8" key="1">
    <citation type="submission" date="2021-05" db="EMBL/GenBank/DDBJ databases">
        <title>Genome Assembly of Synthetic Allotetraploid Brassica napus Reveals Homoeologous Exchanges between Subgenomes.</title>
        <authorList>
            <person name="Davis J.T."/>
        </authorList>
    </citation>
    <scope>NUCLEOTIDE SEQUENCE [LARGE SCALE GENOMIC DNA]</scope>
    <source>
        <strain evidence="8">cv. Da-Ae</strain>
        <tissue evidence="7">Seedling</tissue>
    </source>
</reference>
<keyword evidence="4" id="KW-0496">Mitochondrion</keyword>
<gene>
    <name evidence="7" type="ORF">HID58_080056</name>
</gene>
<feature type="non-terminal residue" evidence="7">
    <location>
        <position position="1"/>
    </location>
</feature>
<evidence type="ECO:0000256" key="1">
    <source>
        <dbReference type="ARBA" id="ARBA00004173"/>
    </source>
</evidence>
<dbReference type="InterPro" id="IPR051701">
    <property type="entry name" value="Mito_OM_Translocase_MSP1"/>
</dbReference>
<dbReference type="PANTHER" id="PTHR45644:SF3">
    <property type="entry name" value="FI08533P-RELATED"/>
    <property type="match status" value="1"/>
</dbReference>
<accession>A0ABQ7Y6Y1</accession>
<dbReference type="Gene3D" id="3.40.50.300">
    <property type="entry name" value="P-loop containing nucleotide triphosphate hydrolases"/>
    <property type="match status" value="1"/>
</dbReference>
<dbReference type="InterPro" id="IPR003960">
    <property type="entry name" value="ATPase_AAA_CS"/>
</dbReference>
<keyword evidence="8" id="KW-1185">Reference proteome</keyword>
<evidence type="ECO:0000256" key="2">
    <source>
        <dbReference type="ARBA" id="ARBA00022741"/>
    </source>
</evidence>
<protein>
    <recommendedName>
        <fullName evidence="6">ATPase AAA-type core domain-containing protein</fullName>
    </recommendedName>
</protein>
<evidence type="ECO:0000256" key="3">
    <source>
        <dbReference type="ARBA" id="ARBA00022840"/>
    </source>
</evidence>
<feature type="domain" description="ATPase AAA-type core" evidence="6">
    <location>
        <begin position="42"/>
        <end position="97"/>
    </location>
</feature>
<evidence type="ECO:0000313" key="8">
    <source>
        <dbReference type="Proteomes" id="UP000824890"/>
    </source>
</evidence>
<evidence type="ECO:0000259" key="6">
    <source>
        <dbReference type="Pfam" id="PF00004"/>
    </source>
</evidence>
<comment type="caution">
    <text evidence="7">The sequence shown here is derived from an EMBL/GenBank/DDBJ whole genome shotgun (WGS) entry which is preliminary data.</text>
</comment>
<evidence type="ECO:0000256" key="4">
    <source>
        <dbReference type="ARBA" id="ARBA00023128"/>
    </source>
</evidence>
<evidence type="ECO:0000256" key="5">
    <source>
        <dbReference type="RuleBase" id="RU003651"/>
    </source>
</evidence>
<keyword evidence="2 5" id="KW-0547">Nucleotide-binding</keyword>
<dbReference type="InterPro" id="IPR027417">
    <property type="entry name" value="P-loop_NTPase"/>
</dbReference>
<proteinExistence type="inferred from homology"/>
<dbReference type="Proteomes" id="UP000824890">
    <property type="component" value="Unassembled WGS sequence"/>
</dbReference>
<dbReference type="Pfam" id="PF00004">
    <property type="entry name" value="AAA"/>
    <property type="match status" value="1"/>
</dbReference>
<dbReference type="PROSITE" id="PS00674">
    <property type="entry name" value="AAA"/>
    <property type="match status" value="1"/>
</dbReference>
<comment type="subcellular location">
    <subcellularLocation>
        <location evidence="1">Mitochondrion</location>
    </subcellularLocation>
</comment>
<evidence type="ECO:0000313" key="7">
    <source>
        <dbReference type="EMBL" id="KAH0862845.1"/>
    </source>
</evidence>
<sequence>RQYYPYLIFSSIIDFFLFLFRRSIFSFVVGLQCSVGSKLAVQTDHEAMTNMKTEFMVLWDGFFTDPNVRVMVLAATNRPSELDEAILRRLPQTFEIGMPDCKDKAEILKDIFELCKKAAYFPIRETLEEEGKGRPCPKTQVAAGEYCGLRRSREPDEVEAAISGISKLLDGDIRSIKTFEILKLLNLNSKSSEVVHVHSKP</sequence>